<keyword evidence="9" id="KW-0325">Glycoprotein</keyword>
<feature type="compositionally biased region" description="Low complexity" evidence="10">
    <location>
        <begin position="66"/>
        <end position="77"/>
    </location>
</feature>
<evidence type="ECO:0000256" key="5">
    <source>
        <dbReference type="ARBA" id="ARBA00022737"/>
    </source>
</evidence>
<evidence type="ECO:0000256" key="7">
    <source>
        <dbReference type="ARBA" id="ARBA00023136"/>
    </source>
</evidence>
<evidence type="ECO:0000256" key="6">
    <source>
        <dbReference type="ARBA" id="ARBA00022989"/>
    </source>
</evidence>
<dbReference type="Proteomes" id="UP000823775">
    <property type="component" value="Unassembled WGS sequence"/>
</dbReference>
<evidence type="ECO:0000313" key="11">
    <source>
        <dbReference type="EMBL" id="MCD7467912.1"/>
    </source>
</evidence>
<feature type="region of interest" description="Disordered" evidence="10">
    <location>
        <begin position="52"/>
        <end position="77"/>
    </location>
</feature>
<keyword evidence="7" id="KW-0472">Membrane</keyword>
<keyword evidence="8" id="KW-0675">Receptor</keyword>
<evidence type="ECO:0000256" key="9">
    <source>
        <dbReference type="ARBA" id="ARBA00023180"/>
    </source>
</evidence>
<protein>
    <recommendedName>
        <fullName evidence="13">Protein kinase domain-containing protein</fullName>
    </recommendedName>
</protein>
<evidence type="ECO:0000256" key="4">
    <source>
        <dbReference type="ARBA" id="ARBA00022729"/>
    </source>
</evidence>
<dbReference type="SUPFAM" id="SSF56112">
    <property type="entry name" value="Protein kinase-like (PK-like)"/>
    <property type="match status" value="1"/>
</dbReference>
<sequence>MTIILLVQFRKLTTLPNLQVHDMSNNNLSGPIPLFPPSVKFTHTGNLLLGKNITTGGGGGSGSEGSGSNSSSPGESSSGAWLAKSFIHRDLKPSNILLGDDMRAKKKALDETMPDERSHLVTWFRRVISAKTTFERLLTRHWILMMKHMRAYPRLLSWLAIALLGNLFSDTEMGHAVNVLGPLSRQWKPWHMKMKALWH</sequence>
<dbReference type="InterPro" id="IPR052422">
    <property type="entry name" value="Auxin_Ser/Thr_Kinase"/>
</dbReference>
<comment type="subcellular location">
    <subcellularLocation>
        <location evidence="1">Membrane</location>
        <topology evidence="1">Single-pass membrane protein</topology>
    </subcellularLocation>
</comment>
<organism evidence="11 12">
    <name type="scientific">Datura stramonium</name>
    <name type="common">Jimsonweed</name>
    <name type="synonym">Common thornapple</name>
    <dbReference type="NCBI Taxonomy" id="4076"/>
    <lineage>
        <taxon>Eukaryota</taxon>
        <taxon>Viridiplantae</taxon>
        <taxon>Streptophyta</taxon>
        <taxon>Embryophyta</taxon>
        <taxon>Tracheophyta</taxon>
        <taxon>Spermatophyta</taxon>
        <taxon>Magnoliopsida</taxon>
        <taxon>eudicotyledons</taxon>
        <taxon>Gunneridae</taxon>
        <taxon>Pentapetalae</taxon>
        <taxon>asterids</taxon>
        <taxon>lamiids</taxon>
        <taxon>Solanales</taxon>
        <taxon>Solanaceae</taxon>
        <taxon>Solanoideae</taxon>
        <taxon>Datureae</taxon>
        <taxon>Datura</taxon>
    </lineage>
</organism>
<keyword evidence="4" id="KW-0732">Signal</keyword>
<reference evidence="11 12" key="1">
    <citation type="journal article" date="2021" name="BMC Genomics">
        <title>Datura genome reveals duplications of psychoactive alkaloid biosynthetic genes and high mutation rate following tissue culture.</title>
        <authorList>
            <person name="Rajewski A."/>
            <person name="Carter-House D."/>
            <person name="Stajich J."/>
            <person name="Litt A."/>
        </authorList>
    </citation>
    <scope>NUCLEOTIDE SEQUENCE [LARGE SCALE GENOMIC DNA]</scope>
    <source>
        <strain evidence="11">AR-01</strain>
    </source>
</reference>
<dbReference type="PANTHER" id="PTHR47986">
    <property type="entry name" value="OSJNBA0070M12.3 PROTEIN"/>
    <property type="match status" value="1"/>
</dbReference>
<evidence type="ECO:0008006" key="13">
    <source>
        <dbReference type="Google" id="ProtNLM"/>
    </source>
</evidence>
<dbReference type="InterPro" id="IPR011009">
    <property type="entry name" value="Kinase-like_dom_sf"/>
</dbReference>
<proteinExistence type="predicted"/>
<dbReference type="PANTHER" id="PTHR47986:SF1">
    <property type="entry name" value="OS04G0685900 PROTEIN"/>
    <property type="match status" value="1"/>
</dbReference>
<dbReference type="PROSITE" id="PS00108">
    <property type="entry name" value="PROTEIN_KINASE_ST"/>
    <property type="match status" value="1"/>
</dbReference>
<comment type="caution">
    <text evidence="11">The sequence shown here is derived from an EMBL/GenBank/DDBJ whole genome shotgun (WGS) entry which is preliminary data.</text>
</comment>
<evidence type="ECO:0000256" key="3">
    <source>
        <dbReference type="ARBA" id="ARBA00022692"/>
    </source>
</evidence>
<keyword evidence="12" id="KW-1185">Reference proteome</keyword>
<evidence type="ECO:0000256" key="2">
    <source>
        <dbReference type="ARBA" id="ARBA00022614"/>
    </source>
</evidence>
<evidence type="ECO:0000256" key="8">
    <source>
        <dbReference type="ARBA" id="ARBA00023170"/>
    </source>
</evidence>
<accession>A0ABS8TBH4</accession>
<keyword evidence="2" id="KW-0433">Leucine-rich repeat</keyword>
<evidence type="ECO:0000256" key="1">
    <source>
        <dbReference type="ARBA" id="ARBA00004167"/>
    </source>
</evidence>
<keyword evidence="6" id="KW-1133">Transmembrane helix</keyword>
<gene>
    <name evidence="11" type="ORF">HAX54_005615</name>
</gene>
<keyword evidence="5" id="KW-0677">Repeat</keyword>
<dbReference type="Gene3D" id="1.10.510.10">
    <property type="entry name" value="Transferase(Phosphotransferase) domain 1"/>
    <property type="match status" value="1"/>
</dbReference>
<keyword evidence="3" id="KW-0812">Transmembrane</keyword>
<feature type="compositionally biased region" description="Gly residues" evidence="10">
    <location>
        <begin position="55"/>
        <end position="65"/>
    </location>
</feature>
<evidence type="ECO:0000313" key="12">
    <source>
        <dbReference type="Proteomes" id="UP000823775"/>
    </source>
</evidence>
<evidence type="ECO:0000256" key="10">
    <source>
        <dbReference type="SAM" id="MobiDB-lite"/>
    </source>
</evidence>
<name>A0ABS8TBH4_DATST</name>
<dbReference type="EMBL" id="JACEIK010001283">
    <property type="protein sequence ID" value="MCD7467912.1"/>
    <property type="molecule type" value="Genomic_DNA"/>
</dbReference>
<dbReference type="InterPro" id="IPR008271">
    <property type="entry name" value="Ser/Thr_kinase_AS"/>
</dbReference>